<evidence type="ECO:0000259" key="2">
    <source>
        <dbReference type="Pfam" id="PF18998"/>
    </source>
</evidence>
<dbReference type="InterPro" id="IPR022265">
    <property type="entry name" value="CHP03790"/>
</dbReference>
<feature type="region of interest" description="Disordered" evidence="1">
    <location>
        <begin position="172"/>
        <end position="193"/>
    </location>
</feature>
<evidence type="ECO:0000256" key="1">
    <source>
        <dbReference type="SAM" id="MobiDB-lite"/>
    </source>
</evidence>
<name>A0A1G2NX82_9BACT</name>
<dbReference type="Pfam" id="PF18998">
    <property type="entry name" value="Flg_new_2"/>
    <property type="match status" value="2"/>
</dbReference>
<evidence type="ECO:0000313" key="4">
    <source>
        <dbReference type="Proteomes" id="UP000176429"/>
    </source>
</evidence>
<feature type="domain" description="Bacterial repeat" evidence="2">
    <location>
        <begin position="654"/>
        <end position="730"/>
    </location>
</feature>
<reference evidence="3 4" key="1">
    <citation type="journal article" date="2016" name="Nat. Commun.">
        <title>Thousands of microbial genomes shed light on interconnected biogeochemical processes in an aquifer system.</title>
        <authorList>
            <person name="Anantharaman K."/>
            <person name="Brown C.T."/>
            <person name="Hug L.A."/>
            <person name="Sharon I."/>
            <person name="Castelle C.J."/>
            <person name="Probst A.J."/>
            <person name="Thomas B.C."/>
            <person name="Singh A."/>
            <person name="Wilkins M.J."/>
            <person name="Karaoz U."/>
            <person name="Brodie E.L."/>
            <person name="Williams K.H."/>
            <person name="Hubbard S.S."/>
            <person name="Banfield J.F."/>
        </authorList>
    </citation>
    <scope>NUCLEOTIDE SEQUENCE [LARGE SCALE GENOMIC DNA]</scope>
</reference>
<dbReference type="SUPFAM" id="SSF49313">
    <property type="entry name" value="Cadherin-like"/>
    <property type="match status" value="1"/>
</dbReference>
<dbReference type="NCBIfam" id="TIGR03790">
    <property type="entry name" value="TIGR03790 family protein"/>
    <property type="match status" value="1"/>
</dbReference>
<dbReference type="Gene3D" id="2.60.120.260">
    <property type="entry name" value="Galactose-binding domain-like"/>
    <property type="match status" value="2"/>
</dbReference>
<comment type="caution">
    <text evidence="3">The sequence shown here is derived from an EMBL/GenBank/DDBJ whole genome shotgun (WGS) entry which is preliminary data.</text>
</comment>
<dbReference type="EMBL" id="MHSH01000047">
    <property type="protein sequence ID" value="OHA40653.1"/>
    <property type="molecule type" value="Genomic_DNA"/>
</dbReference>
<feature type="domain" description="Bacterial repeat" evidence="2">
    <location>
        <begin position="568"/>
        <end position="644"/>
    </location>
</feature>
<proteinExistence type="predicted"/>
<dbReference type="InterPro" id="IPR013783">
    <property type="entry name" value="Ig-like_fold"/>
</dbReference>
<dbReference type="InterPro" id="IPR015919">
    <property type="entry name" value="Cadherin-like_sf"/>
</dbReference>
<sequence>MKKIISSAIFGVVIASIYAVTGSAQIGNGIYIEAESAVISLPSFVVSDATARGSAYVFSPSVNIGATVFRFEAPESGNYFIYARILAANSSSDSFFVSVDNGAEDIYDAAEGLWKSVWQWTAVNGRNNTGMPKTLNPRVFLMTSGTHYIKFRAREANSKIDAIFITKTLGSLPDTTPSSPTPPPTLPTPPTVPPTATPPVASAITLVSPNGGEVWYQDQGQYISFISSKRIPNPVDIVLKKNGATSSTVGQLSAINSTGSVKYLWRIRGLTDFGNDFTLCVTDRVNPANTDCSDGTFAVLPVPYVTIESPNGGEKLLKTSTYQIRWRASNIPPAPGNRIQIFLEGESFERVATLADRLNGDALSYNWTVPSRIPEGQYYLTVSYLNASGEEIANDLTDVEFSISESGRILSDVNRILEAENAYVLIPDRIENDPAASGGRYVISSENNRGFDLFMVNVKTAGMYYLWGRVLARNSSEDSFYVSANGSAEDVYDTAEGKWGNEWQWTRVNGRGNTGLPNAISSRPFNLRQGVNIIIFRTRERGSKLDAIYLASNLSSVPDIASPAKSTVTVRSSSLGKITSASAGIDCGSACVSQVDTGSSITFSAVANSGNRLSSWNNPRCLSSSENCAVTVTNNFTLMPSWERVIAPPVQKFTVSVTRNGEGNVTSAPSGINCGNVCSATFDAGSVVKITGAPSNRHVFNMWTGDCLGNASCELTVASNKFVTANFKANIETIPARFSVGQRVITLTVVKVRNSTGISGTVIAEQGAGTFGQVLNGPIIADGFRWWQIGYDSGTTGWSADGDGPDNWLNVAAVPPGPNISNIPNVTMNEDGSSLVGFTINDTGVGNAFITIATSSNPELIDTAGMTVSGSLRERNLSLRPRPDKHGTATITVSARNSRGERGYLSFNLTVIPVNDPPILTAIVSPQTVSRGETVTIRLNATDKENDSLTFISPDLPRGATLNPATGIFTWIPNNPGAITLNFAAEDWMSQSLTQTVNLEILEISENQPSHTVKPPANKSNGGRDAIILDWTSINPSVTNYKVMRRLYGQTDENNWATLADVGNNLRYIDDSVNPALTYQYKIVAYENERRVYQDAEVAKVQSANFEVDDAGLTPEKILALISSNAPGLINLSETVAGADTANGKLSPVSEQALLSYLGIGDSDFTDLNSDGIYENSRWLLKKYVDSRGATTKIEAPLGVYYAIRRNIPRKNLLILNEIPTAEFSRMNLNDFDRLVVTPIYDHLKNESLLATITGVVSVFGFPIELDNSMWEPKGMFSYYGPNISWDSQLNFALWRKVTTGTSYSGAMPKTSLSPWTPNIGRKLSRKLGDEGFLAVRIDAPSSGIGKRMIDDSIWAEENYRFYDSAWRATSDLKALLDWRYANPTPTGYERGNIFHIRAANEIYKTGYFGDVSTPELPIMGKLNSITDDVLNYLSNRLIVAPDIRSPFVATHPEYDRNGDGKIDNVFFYAGWYDFPYSYQNIFAFSRGGVSVHLDSYSSDTLRNNASSGWAVSAIKYGAAATLGVMSEPGHYEKTPKPDIFAYYFQKGFTFAEAAYLSGTYTGAPSYYVFNGDPLYKPFPNQTNPRYTTVGANTKLVLSQPYNEDDYSEMSYLETLANGLATKENKQTGAFYHLNDGKSINLGQNDSEIFTGLLSYYNSKSTSEQTGGVVTRELVTINPSATEIRLYDASGRLSDFGLLPRKTAKYIERDEIAFDRNGHPIIARYRRSSPGNPDYLDLNGFLLELDGSRNIVSSSLVIPAFDIRYNLDRTVSQDSSYWRVTNNSYISANVGGSSMRLLSRMNDVLGRFRLEFNYAANTSSVSEARWYDNDLLVGRAVPSPENPAHLRIAFGTSDNAFIVSKAARNAGQLYQLFTTLSETNFVPKMRLMRDIVIDDMASRGIARESAEQRVLFGFDGVTLSPKYMINQTRFANNNNVYILTDINGASKQNYRIETRGRVVGQTIVQYVMITRPDGSTRNLDLTRDQLGAPTVSSVSAMTVYVNETSAPITATITDNDTPPERIRMTAIVNPNIVPRANVVVSGTGLTRTITVRPINTGTVNMFIQVNDGENTAASQTVNLTIRPQ</sequence>
<gene>
    <name evidence="3" type="ORF">A3H68_03025</name>
</gene>
<dbReference type="GO" id="GO:0016020">
    <property type="term" value="C:membrane"/>
    <property type="evidence" value="ECO:0007669"/>
    <property type="project" value="InterPro"/>
</dbReference>
<dbReference type="GO" id="GO:0005509">
    <property type="term" value="F:calcium ion binding"/>
    <property type="evidence" value="ECO:0007669"/>
    <property type="project" value="InterPro"/>
</dbReference>
<dbReference type="SUPFAM" id="SSF49265">
    <property type="entry name" value="Fibronectin type III"/>
    <property type="match status" value="1"/>
</dbReference>
<dbReference type="Proteomes" id="UP000176429">
    <property type="component" value="Unassembled WGS sequence"/>
</dbReference>
<feature type="compositionally biased region" description="Pro residues" evidence="1">
    <location>
        <begin position="179"/>
        <end position="193"/>
    </location>
</feature>
<dbReference type="Gene3D" id="2.60.40.10">
    <property type="entry name" value="Immunoglobulins"/>
    <property type="match status" value="2"/>
</dbReference>
<dbReference type="InterPro" id="IPR044060">
    <property type="entry name" value="Bacterial_rp_domain"/>
</dbReference>
<dbReference type="InterPro" id="IPR036116">
    <property type="entry name" value="FN3_sf"/>
</dbReference>
<evidence type="ECO:0000313" key="3">
    <source>
        <dbReference type="EMBL" id="OHA40653.1"/>
    </source>
</evidence>
<accession>A0A1G2NX82</accession>
<organism evidence="3 4">
    <name type="scientific">Candidatus Taylorbacteria bacterium RIFCSPLOWO2_02_FULL_46_40</name>
    <dbReference type="NCBI Taxonomy" id="1802329"/>
    <lineage>
        <taxon>Bacteria</taxon>
        <taxon>Candidatus Tayloriibacteriota</taxon>
    </lineage>
</organism>
<protein>
    <recommendedName>
        <fullName evidence="2">Bacterial repeat domain-containing protein</fullName>
    </recommendedName>
</protein>
<dbReference type="Pfam" id="PF05345">
    <property type="entry name" value="He_PIG"/>
    <property type="match status" value="1"/>
</dbReference>